<feature type="compositionally biased region" description="Low complexity" evidence="1">
    <location>
        <begin position="328"/>
        <end position="346"/>
    </location>
</feature>
<sequence length="405" mass="44981">MAPRRGGGGSSSGGSSSGSSTENQCEYTDAFEFWYNIAILVVFPIFFLVFCGLFWYYLRVRKNNPVARKILRFPTFGFALLFVIIAIILFIINSVLQDCYVGSFYAYNALAYTTYILSICYAFFLLAVIVHPLCSALLKHVDRRYKLVQGIHDGTLAVMAVIIGAAIIITGLNLWSTLMETLPGVAGLSATWDVLFLVLSMSASAVMIYCLLSAKGVHSSKGLKVWIPLLVTFFLIRSLLNVIERFLFEIANIYLTIDGSYQLNLAEWILEFILIAGMFFCTLKIAASDALLHSHGADAGGFESIHMQPQKIDNAAFLTGNTENPGRLQQDLPQYAPPQDQQQQQNYQNGYQQPPVLQHYHTQPQQQQQQWPQASEAGSSPIHEAPGVVRPLYEAPPNYAPGVAR</sequence>
<feature type="transmembrane region" description="Helical" evidence="2">
    <location>
        <begin position="112"/>
        <end position="134"/>
    </location>
</feature>
<evidence type="ECO:0000256" key="1">
    <source>
        <dbReference type="SAM" id="MobiDB-lite"/>
    </source>
</evidence>
<protein>
    <submittedName>
        <fullName evidence="3">Uncharacterized protein</fullName>
    </submittedName>
</protein>
<feature type="region of interest" description="Disordered" evidence="1">
    <location>
        <begin position="1"/>
        <end position="21"/>
    </location>
</feature>
<feature type="region of interest" description="Disordered" evidence="1">
    <location>
        <begin position="326"/>
        <end position="346"/>
    </location>
</feature>
<evidence type="ECO:0000313" key="4">
    <source>
        <dbReference type="Proteomes" id="UP000800041"/>
    </source>
</evidence>
<feature type="compositionally biased region" description="Low complexity" evidence="1">
    <location>
        <begin position="363"/>
        <end position="373"/>
    </location>
</feature>
<feature type="transmembrane region" description="Helical" evidence="2">
    <location>
        <begin position="70"/>
        <end position="92"/>
    </location>
</feature>
<reference evidence="3" key="1">
    <citation type="journal article" date="2020" name="Stud. Mycol.">
        <title>101 Dothideomycetes genomes: a test case for predicting lifestyles and emergence of pathogens.</title>
        <authorList>
            <person name="Haridas S."/>
            <person name="Albert R."/>
            <person name="Binder M."/>
            <person name="Bloem J."/>
            <person name="Labutti K."/>
            <person name="Salamov A."/>
            <person name="Andreopoulos B."/>
            <person name="Baker S."/>
            <person name="Barry K."/>
            <person name="Bills G."/>
            <person name="Bluhm B."/>
            <person name="Cannon C."/>
            <person name="Castanera R."/>
            <person name="Culley D."/>
            <person name="Daum C."/>
            <person name="Ezra D."/>
            <person name="Gonzalez J."/>
            <person name="Henrissat B."/>
            <person name="Kuo A."/>
            <person name="Liang C."/>
            <person name="Lipzen A."/>
            <person name="Lutzoni F."/>
            <person name="Magnuson J."/>
            <person name="Mondo S."/>
            <person name="Nolan M."/>
            <person name="Ohm R."/>
            <person name="Pangilinan J."/>
            <person name="Park H.-J."/>
            <person name="Ramirez L."/>
            <person name="Alfaro M."/>
            <person name="Sun H."/>
            <person name="Tritt A."/>
            <person name="Yoshinaga Y."/>
            <person name="Zwiers L.-H."/>
            <person name="Turgeon B."/>
            <person name="Goodwin S."/>
            <person name="Spatafora J."/>
            <person name="Crous P."/>
            <person name="Grigoriev I."/>
        </authorList>
    </citation>
    <scope>NUCLEOTIDE SEQUENCE</scope>
    <source>
        <strain evidence="3">CBS 113979</strain>
    </source>
</reference>
<name>A0A6G1GX34_9PEZI</name>
<evidence type="ECO:0000313" key="3">
    <source>
        <dbReference type="EMBL" id="KAF1985372.1"/>
    </source>
</evidence>
<feature type="region of interest" description="Disordered" evidence="1">
    <location>
        <begin position="360"/>
        <end position="405"/>
    </location>
</feature>
<feature type="transmembrane region" description="Helical" evidence="2">
    <location>
        <begin position="155"/>
        <end position="175"/>
    </location>
</feature>
<organism evidence="3 4">
    <name type="scientific">Aulographum hederae CBS 113979</name>
    <dbReference type="NCBI Taxonomy" id="1176131"/>
    <lineage>
        <taxon>Eukaryota</taxon>
        <taxon>Fungi</taxon>
        <taxon>Dikarya</taxon>
        <taxon>Ascomycota</taxon>
        <taxon>Pezizomycotina</taxon>
        <taxon>Dothideomycetes</taxon>
        <taxon>Pleosporomycetidae</taxon>
        <taxon>Aulographales</taxon>
        <taxon>Aulographaceae</taxon>
    </lineage>
</organism>
<keyword evidence="2" id="KW-0812">Transmembrane</keyword>
<accession>A0A6G1GX34</accession>
<evidence type="ECO:0000256" key="2">
    <source>
        <dbReference type="SAM" id="Phobius"/>
    </source>
</evidence>
<feature type="compositionally biased region" description="Gly residues" evidence="1">
    <location>
        <begin position="1"/>
        <end position="16"/>
    </location>
</feature>
<gene>
    <name evidence="3" type="ORF">K402DRAFT_464379</name>
</gene>
<feature type="transmembrane region" description="Helical" evidence="2">
    <location>
        <begin position="226"/>
        <end position="248"/>
    </location>
</feature>
<feature type="transmembrane region" description="Helical" evidence="2">
    <location>
        <begin position="195"/>
        <end position="214"/>
    </location>
</feature>
<keyword evidence="4" id="KW-1185">Reference proteome</keyword>
<feature type="transmembrane region" description="Helical" evidence="2">
    <location>
        <begin position="268"/>
        <end position="287"/>
    </location>
</feature>
<dbReference type="AlphaFoldDB" id="A0A6G1GX34"/>
<feature type="transmembrane region" description="Helical" evidence="2">
    <location>
        <begin position="33"/>
        <end position="58"/>
    </location>
</feature>
<keyword evidence="2" id="KW-1133">Transmembrane helix</keyword>
<dbReference type="Proteomes" id="UP000800041">
    <property type="component" value="Unassembled WGS sequence"/>
</dbReference>
<keyword evidence="2" id="KW-0472">Membrane</keyword>
<dbReference type="EMBL" id="ML977162">
    <property type="protein sequence ID" value="KAF1985372.1"/>
    <property type="molecule type" value="Genomic_DNA"/>
</dbReference>
<proteinExistence type="predicted"/>